<gene>
    <name evidence="4" type="ORF">SERLADRAFT_448135</name>
</gene>
<name>F8NTZ3_SERL9</name>
<dbReference type="GO" id="GO:0055087">
    <property type="term" value="C:Ski complex"/>
    <property type="evidence" value="ECO:0007669"/>
    <property type="project" value="InterPro"/>
</dbReference>
<dbReference type="InterPro" id="IPR040962">
    <property type="entry name" value="TPR_22"/>
</dbReference>
<protein>
    <submittedName>
        <fullName evidence="4">Superkiller protein 3</fullName>
    </submittedName>
</protein>
<dbReference type="Pfam" id="PF13432">
    <property type="entry name" value="TPR_16"/>
    <property type="match status" value="4"/>
</dbReference>
<dbReference type="SUPFAM" id="SSF48452">
    <property type="entry name" value="TPR-like"/>
    <property type="match status" value="6"/>
</dbReference>
<feature type="repeat" description="TPR" evidence="3">
    <location>
        <begin position="699"/>
        <end position="732"/>
    </location>
</feature>
<evidence type="ECO:0000256" key="2">
    <source>
        <dbReference type="ARBA" id="ARBA00022803"/>
    </source>
</evidence>
<dbReference type="PANTHER" id="PTHR15704">
    <property type="entry name" value="SUPERKILLER 3 PROTEIN-RELATED"/>
    <property type="match status" value="1"/>
</dbReference>
<dbReference type="EMBL" id="GL945433">
    <property type="protein sequence ID" value="EGO25120.1"/>
    <property type="molecule type" value="Genomic_DNA"/>
</dbReference>
<dbReference type="InterPro" id="IPR039226">
    <property type="entry name" value="Ski3/TTC37"/>
</dbReference>
<dbReference type="GO" id="GO:0006401">
    <property type="term" value="P:RNA catabolic process"/>
    <property type="evidence" value="ECO:0007669"/>
    <property type="project" value="InterPro"/>
</dbReference>
<organism>
    <name type="scientific">Serpula lacrymans var. lacrymans (strain S7.9)</name>
    <name type="common">Dry rot fungus</name>
    <dbReference type="NCBI Taxonomy" id="578457"/>
    <lineage>
        <taxon>Eukaryota</taxon>
        <taxon>Fungi</taxon>
        <taxon>Dikarya</taxon>
        <taxon>Basidiomycota</taxon>
        <taxon>Agaricomycotina</taxon>
        <taxon>Agaricomycetes</taxon>
        <taxon>Agaricomycetidae</taxon>
        <taxon>Boletales</taxon>
        <taxon>Coniophorineae</taxon>
        <taxon>Serpulaceae</taxon>
        <taxon>Serpula</taxon>
    </lineage>
</organism>
<dbReference type="PROSITE" id="PS50005">
    <property type="entry name" value="TPR"/>
    <property type="match status" value="4"/>
</dbReference>
<dbReference type="Pfam" id="PF18833">
    <property type="entry name" value="TPR_22"/>
    <property type="match status" value="1"/>
</dbReference>
<sequence length="1411" mass="156926">MSSFAKAKLKAAREALGKKQYEIAREAASQVLDYEPDNYNAHVFLGLASLELNQYEKSEQFYRKAIELNSDQILAWQGISRLYERHEQWSKLTDTLLNLMDRFARSNDATKCAETLQKYIELCRDQGTREQIISSLSLLLPESPYYPVLSALPPPDPTSPTASSTHVTQIALLDSLPTLQEIITLTEKQEETTIKSEFDKRRTRLGAPPPDQLKKEVEREVWGVSKLLTLYNEVLNHPNTPDELRRDVESRLIRHKQQYFYALSLSGASAAKKAEVGAELDGLVGGIVAISVPDELAWSLFLEGKDSSTLGKFIAFSFTIYIRLLIFLAEGYGYEYLKTYIQLFAGKPLARLLEGYFAYNLINLSNEEDDEVEDTGDDSEEDPYDTILDAFTLLPDSIVANRIVADTYLQELDYTSAIRVAESGLELVQRHESNTGRKLVQVRKAFNVILGTSLVHLFPPKHHSRALSILDDVLAQDPNDLDCLMGRGYILEFAERWDEAGELFAKADELSPDDLAKGLRAKEEHAWCLRKNDLDHSTVSLKGVLDTLESLEGHHHREEAYTYFITSLKRDSVYAPSYTSLGIYYSEFVSPPDPTRASKCFQKAFELDPREADAARRLAEGFADEREWDLVEVVARRTIEGEGGLDAGMKSDDAVIAGRYLPTNAWAWKAVGSVELARRNYSAAIQAFQVALRAIPDDQLSWVRLGEAYSKAGRHAAALRALIHARELREDDWICTYLIGEVQRQTAQFQDALLSFQSILDERPSEIVVLMAVAQTHLDLGREERTTGFLSRAEESFVACIWVALRAVEESSGYRSVAWKTAADAIFSLSKHTSFTDVESVRDVLNEVLLSVKPHTSSRLTGILVPASIELDVPLNGLRALEVAIAAYDYRLSLGSTEGAAAGSSWFDLGIALNCWSVHCPSEAQEKVTVQANTCLMQALQEEPANPTYWNTLGALNFIAKPKTAQHAYIKSLEIDSKSVITWTNLGLLYLYRNDLELANEALYRAQTLDPDYTTAWVGQALVATANGHETDARALLEHTVTLTTDLVIPSYDTFSPVFFVLDRYTKRRTDDVSAQHLFGLVCERLGQLELGADLLGRAITLLEAAYEESEDQVVERQFVIAHSNLARIRLGLHDASGALESFESALGLLPEDDAGQGETMILRVHAQFGCGLARFAMGELQEALEAFQGALDTAGEDALLRGHVSVLLAQTMWAIGTDEFKESAKALLLECISADPENLMAINTLAGMGILTADDGLVDAALSEILALPLEQRQTLDPRRDVGYLLIRHHLGQGETVQALQQAQKSLFIEPARNQLRRDLATLTIQTGMPTSAHALLSGAAADTSITDLRETLALTAVAEAMVITERENGTPEGKRQLEKVSKIAQKNIMLTPWRRRNWEVLAYVRASMQ</sequence>
<dbReference type="RefSeq" id="XP_007317242.1">
    <property type="nucleotide sequence ID" value="XM_007317180.1"/>
</dbReference>
<proteinExistence type="predicted"/>
<dbReference type="OrthoDB" id="421075at2759"/>
<evidence type="ECO:0000256" key="3">
    <source>
        <dbReference type="PROSITE-ProRule" id="PRU00339"/>
    </source>
</evidence>
<feature type="repeat" description="TPR" evidence="3">
    <location>
        <begin position="980"/>
        <end position="1013"/>
    </location>
</feature>
<dbReference type="PANTHER" id="PTHR15704:SF7">
    <property type="entry name" value="SUPERKILLER COMPLEX PROTEIN 3"/>
    <property type="match status" value="1"/>
</dbReference>
<accession>F8NTZ3</accession>
<dbReference type="GeneID" id="18816445"/>
<dbReference type="SMART" id="SM00028">
    <property type="entry name" value="TPR"/>
    <property type="match status" value="11"/>
</dbReference>
<dbReference type="Gene3D" id="1.25.40.10">
    <property type="entry name" value="Tetratricopeptide repeat domain"/>
    <property type="match status" value="5"/>
</dbReference>
<evidence type="ECO:0000256" key="1">
    <source>
        <dbReference type="ARBA" id="ARBA00022737"/>
    </source>
</evidence>
<evidence type="ECO:0000313" key="4">
    <source>
        <dbReference type="EMBL" id="EGO25120.1"/>
    </source>
</evidence>
<keyword evidence="2 3" id="KW-0802">TPR repeat</keyword>
<dbReference type="InterPro" id="IPR019734">
    <property type="entry name" value="TPR_rpt"/>
</dbReference>
<dbReference type="InterPro" id="IPR011990">
    <property type="entry name" value="TPR-like_helical_dom_sf"/>
</dbReference>
<feature type="repeat" description="TPR" evidence="3">
    <location>
        <begin position="39"/>
        <end position="72"/>
    </location>
</feature>
<dbReference type="HOGENOM" id="CLU_001688_1_0_1"/>
<feature type="repeat" description="TPR" evidence="3">
    <location>
        <begin position="665"/>
        <end position="698"/>
    </location>
</feature>
<keyword evidence="1" id="KW-0677">Repeat</keyword>
<dbReference type="KEGG" id="sla:SERLADRAFT_448135"/>
<reference evidence="4" key="1">
    <citation type="submission" date="2011-04" db="EMBL/GenBank/DDBJ databases">
        <title>Evolution of plant cell wall degrading machinery underlies the functional diversity of forest fungi.</title>
        <authorList>
            <consortium name="US DOE Joint Genome Institute (JGI-PGF)"/>
            <person name="Eastwood D.C."/>
            <person name="Floudas D."/>
            <person name="Binder M."/>
            <person name="Majcherczyk A."/>
            <person name="Schneider P."/>
            <person name="Aerts A."/>
            <person name="Asiegbu F.O."/>
            <person name="Baker S.E."/>
            <person name="Barry K."/>
            <person name="Bendiksby M."/>
            <person name="Blumentritt M."/>
            <person name="Coutinho P.M."/>
            <person name="Cullen D."/>
            <person name="Cullen D."/>
            <person name="Gathman A."/>
            <person name="Goodell B."/>
            <person name="Henrissat B."/>
            <person name="Ihrmark K."/>
            <person name="Kauserud H."/>
            <person name="Kohler A."/>
            <person name="LaButti K."/>
            <person name="Lapidus A."/>
            <person name="Lavin J.L."/>
            <person name="Lee Y.-H."/>
            <person name="Lindquist E."/>
            <person name="Lilly W."/>
            <person name="Lucas S."/>
            <person name="Morin E."/>
            <person name="Murat C."/>
            <person name="Oguiza J.A."/>
            <person name="Park J."/>
            <person name="Pisabarro A.G."/>
            <person name="Riley R."/>
            <person name="Rosling A."/>
            <person name="Salamov A."/>
            <person name="Schmidt O."/>
            <person name="Schmutz J."/>
            <person name="Skrede I."/>
            <person name="Stenlid J."/>
            <person name="Wiebenga A."/>
            <person name="Xie X."/>
            <person name="Kues U."/>
            <person name="Hibbett D.S."/>
            <person name="Hoffmeister D."/>
            <person name="Hogberg N."/>
            <person name="Martin F."/>
            <person name="Grigoriev I.V."/>
            <person name="Watkinson S.C."/>
        </authorList>
    </citation>
    <scope>NUCLEOTIDE SEQUENCE</scope>
    <source>
        <strain evidence="4">S7.9</strain>
    </source>
</reference>
<dbReference type="Proteomes" id="UP000008064">
    <property type="component" value="Unassembled WGS sequence"/>
</dbReference>